<dbReference type="GO" id="GO:0031389">
    <property type="term" value="C:Rad17 RFC-like complex"/>
    <property type="evidence" value="ECO:0007669"/>
    <property type="project" value="TreeGrafter"/>
</dbReference>
<dbReference type="FunFam" id="1.10.8.60:FF:000030">
    <property type="entry name" value="replication factor C subunit 3"/>
    <property type="match status" value="1"/>
</dbReference>
<sequence length="457" mass="50787">MALLVDKYRPRSLEALTYHENLSEELRSLAQSGDFPHLLVYGPSGAGKKTRIVTTLRELYGPGVEKIKIDSRVFQTTSNRKLEFNIVASVYHLEITPSDVGNFDRVVIQDLLKEVAQTQQVDQSARQRFKVVVINEADHLSRDAQAALRRTMEKYSPNLRLILLANSTANIIAPIRSRTLLVRVAAPTEADICKVLSKVGKQEGWAEAEGLNRRIAKDSGRNLRRALLMFEAVHAQNEKVTDKTPIPPPDWEALISQIADDIMAEHTAARILLVRAKLYDLLSHCIPPTTILKSLTFKLIPKIDDALKADVIKWSAFYEHRIRLGSKHIFHLEAFVAKFMRILESYLMGMERLAQGMKYESQKTVTNPHSKQGGQMGVDSVDSQQEQQQAERGERTAENVRYGQTISEGGMGGKTTEAGGSANQGEGYGGTESQEGGYNDKESRREQGYGPGSGVGA</sequence>
<dbReference type="EMBL" id="JASNWA010000010">
    <property type="protein sequence ID" value="KAK3168801.1"/>
    <property type="molecule type" value="Genomic_DNA"/>
</dbReference>
<dbReference type="Pfam" id="PF13177">
    <property type="entry name" value="DNA_pol3_delta2"/>
    <property type="match status" value="1"/>
</dbReference>
<comment type="similarity">
    <text evidence="2">Belongs to the activator 1 small subunits family.</text>
</comment>
<evidence type="ECO:0000313" key="9">
    <source>
        <dbReference type="Proteomes" id="UP001276659"/>
    </source>
</evidence>
<dbReference type="GO" id="GO:0006281">
    <property type="term" value="P:DNA repair"/>
    <property type="evidence" value="ECO:0007669"/>
    <property type="project" value="UniProtKB-ARBA"/>
</dbReference>
<feature type="compositionally biased region" description="Low complexity" evidence="6">
    <location>
        <begin position="377"/>
        <end position="388"/>
    </location>
</feature>
<protein>
    <recommendedName>
        <fullName evidence="5">Replication factor C subunit 5</fullName>
    </recommendedName>
</protein>
<dbReference type="Gene3D" id="1.20.272.10">
    <property type="match status" value="1"/>
</dbReference>
<dbReference type="FunFam" id="1.20.272.10:FF:000002">
    <property type="entry name" value="Replication factor C subunit 3"/>
    <property type="match status" value="1"/>
</dbReference>
<dbReference type="CDD" id="cd00009">
    <property type="entry name" value="AAA"/>
    <property type="match status" value="1"/>
</dbReference>
<evidence type="ECO:0000256" key="6">
    <source>
        <dbReference type="SAM" id="MobiDB-lite"/>
    </source>
</evidence>
<dbReference type="GO" id="GO:0005663">
    <property type="term" value="C:DNA replication factor C complex"/>
    <property type="evidence" value="ECO:0007669"/>
    <property type="project" value="TreeGrafter"/>
</dbReference>
<dbReference type="PANTHER" id="PTHR11669:SF1">
    <property type="entry name" value="REPLICATION FACTOR C SUBUNIT 3"/>
    <property type="match status" value="1"/>
</dbReference>
<keyword evidence="9" id="KW-1185">Reference proteome</keyword>
<dbReference type="Pfam" id="PF22534">
    <property type="entry name" value="RFC_C"/>
    <property type="match status" value="1"/>
</dbReference>
<comment type="subcellular location">
    <subcellularLocation>
        <location evidence="1">Nucleus</location>
    </subcellularLocation>
</comment>
<proteinExistence type="inferred from homology"/>
<evidence type="ECO:0000256" key="4">
    <source>
        <dbReference type="ARBA" id="ARBA00023242"/>
    </source>
</evidence>
<dbReference type="GO" id="GO:0031391">
    <property type="term" value="C:Elg1 RFC-like complex"/>
    <property type="evidence" value="ECO:0007669"/>
    <property type="project" value="TreeGrafter"/>
</dbReference>
<feature type="domain" description="AAA+ ATPase" evidence="7">
    <location>
        <begin position="34"/>
        <end position="185"/>
    </location>
</feature>
<accession>A0AAD9Z0S0</accession>
<dbReference type="GO" id="GO:0006271">
    <property type="term" value="P:DNA strand elongation involved in DNA replication"/>
    <property type="evidence" value="ECO:0007669"/>
    <property type="project" value="UniProtKB-ARBA"/>
</dbReference>
<comment type="caution">
    <text evidence="8">The sequence shown here is derived from an EMBL/GenBank/DDBJ whole genome shotgun (WGS) entry which is preliminary data.</text>
</comment>
<dbReference type="GO" id="GO:0003677">
    <property type="term" value="F:DNA binding"/>
    <property type="evidence" value="ECO:0007669"/>
    <property type="project" value="InterPro"/>
</dbReference>
<dbReference type="GO" id="GO:0031390">
    <property type="term" value="C:Ctf18 RFC-like complex"/>
    <property type="evidence" value="ECO:0007669"/>
    <property type="project" value="TreeGrafter"/>
</dbReference>
<evidence type="ECO:0000256" key="3">
    <source>
        <dbReference type="ARBA" id="ARBA00022705"/>
    </source>
</evidence>
<feature type="compositionally biased region" description="Basic and acidic residues" evidence="6">
    <location>
        <begin position="389"/>
        <end position="398"/>
    </location>
</feature>
<reference evidence="8" key="1">
    <citation type="submission" date="2022-11" db="EMBL/GenBank/DDBJ databases">
        <title>Chromosomal genome sequence assembly and mating type (MAT) locus characterization of the leprose asexual lichenized fungus Lepraria neglecta (Nyl.) Erichsen.</title>
        <authorList>
            <person name="Allen J.L."/>
            <person name="Pfeffer B."/>
        </authorList>
    </citation>
    <scope>NUCLEOTIDE SEQUENCE</scope>
    <source>
        <strain evidence="8">Allen 5258</strain>
    </source>
</reference>
<evidence type="ECO:0000256" key="1">
    <source>
        <dbReference type="ARBA" id="ARBA00004123"/>
    </source>
</evidence>
<dbReference type="Gene3D" id="3.40.50.300">
    <property type="entry name" value="P-loop containing nucleotide triphosphate hydrolases"/>
    <property type="match status" value="1"/>
</dbReference>
<name>A0AAD9Z0S0_9LECA</name>
<dbReference type="InterPro" id="IPR050238">
    <property type="entry name" value="DNA_Rep/Repair_Clamp_Loader"/>
</dbReference>
<dbReference type="SUPFAM" id="SSF48019">
    <property type="entry name" value="post-AAA+ oligomerization domain-like"/>
    <property type="match status" value="1"/>
</dbReference>
<keyword evidence="3" id="KW-0235">DNA replication</keyword>
<keyword evidence="4" id="KW-0539">Nucleus</keyword>
<feature type="region of interest" description="Disordered" evidence="6">
    <location>
        <begin position="361"/>
        <end position="457"/>
    </location>
</feature>
<dbReference type="SUPFAM" id="SSF52540">
    <property type="entry name" value="P-loop containing nucleoside triphosphate hydrolases"/>
    <property type="match status" value="1"/>
</dbReference>
<dbReference type="InterPro" id="IPR008921">
    <property type="entry name" value="DNA_pol3_clamp-load_cplx_C"/>
</dbReference>
<dbReference type="PANTHER" id="PTHR11669">
    <property type="entry name" value="REPLICATION FACTOR C / DNA POLYMERASE III GAMMA-TAU SUBUNIT"/>
    <property type="match status" value="1"/>
</dbReference>
<evidence type="ECO:0000256" key="5">
    <source>
        <dbReference type="ARBA" id="ARBA00070185"/>
    </source>
</evidence>
<evidence type="ECO:0000256" key="2">
    <source>
        <dbReference type="ARBA" id="ARBA00005378"/>
    </source>
</evidence>
<dbReference type="FunFam" id="3.40.50.300:FF:000136">
    <property type="entry name" value="Replication factor C subunit 5"/>
    <property type="match status" value="1"/>
</dbReference>
<dbReference type="Gene3D" id="1.10.8.60">
    <property type="match status" value="1"/>
</dbReference>
<evidence type="ECO:0000259" key="7">
    <source>
        <dbReference type="SMART" id="SM00382"/>
    </source>
</evidence>
<gene>
    <name evidence="8" type="ORF">OEA41_005249</name>
</gene>
<feature type="compositionally biased region" description="Basic and acidic residues" evidence="6">
    <location>
        <begin position="438"/>
        <end position="447"/>
    </location>
</feature>
<dbReference type="Pfam" id="PF21960">
    <property type="entry name" value="RCF1-5-like_lid"/>
    <property type="match status" value="1"/>
</dbReference>
<dbReference type="InterPro" id="IPR027417">
    <property type="entry name" value="P-loop_NTPase"/>
</dbReference>
<dbReference type="GO" id="GO:0003689">
    <property type="term" value="F:DNA clamp loader activity"/>
    <property type="evidence" value="ECO:0007669"/>
    <property type="project" value="TreeGrafter"/>
</dbReference>
<dbReference type="InterPro" id="IPR003593">
    <property type="entry name" value="AAA+_ATPase"/>
</dbReference>
<dbReference type="SMART" id="SM00382">
    <property type="entry name" value="AAA"/>
    <property type="match status" value="1"/>
</dbReference>
<dbReference type="Proteomes" id="UP001276659">
    <property type="component" value="Unassembled WGS sequence"/>
</dbReference>
<organism evidence="8 9">
    <name type="scientific">Lepraria neglecta</name>
    <dbReference type="NCBI Taxonomy" id="209136"/>
    <lineage>
        <taxon>Eukaryota</taxon>
        <taxon>Fungi</taxon>
        <taxon>Dikarya</taxon>
        <taxon>Ascomycota</taxon>
        <taxon>Pezizomycotina</taxon>
        <taxon>Lecanoromycetes</taxon>
        <taxon>OSLEUM clade</taxon>
        <taxon>Lecanoromycetidae</taxon>
        <taxon>Lecanorales</taxon>
        <taxon>Lecanorineae</taxon>
        <taxon>Stereocaulaceae</taxon>
        <taxon>Lepraria</taxon>
    </lineage>
</organism>
<evidence type="ECO:0000313" key="8">
    <source>
        <dbReference type="EMBL" id="KAK3168801.1"/>
    </source>
</evidence>
<feature type="compositionally biased region" description="Polar residues" evidence="6">
    <location>
        <begin position="362"/>
        <end position="373"/>
    </location>
</feature>
<dbReference type="AlphaFoldDB" id="A0AAD9Z0S0"/>